<protein>
    <submittedName>
        <fullName evidence="2">Thiol-disulfide isomerase or thioredoxin</fullName>
    </submittedName>
</protein>
<keyword evidence="3" id="KW-1185">Reference proteome</keyword>
<proteinExistence type="predicted"/>
<dbReference type="Pfam" id="PF00085">
    <property type="entry name" value="Thioredoxin"/>
    <property type="match status" value="1"/>
</dbReference>
<dbReference type="GO" id="GO:0016853">
    <property type="term" value="F:isomerase activity"/>
    <property type="evidence" value="ECO:0007669"/>
    <property type="project" value="UniProtKB-KW"/>
</dbReference>
<dbReference type="PANTHER" id="PTHR45663">
    <property type="entry name" value="GEO12009P1"/>
    <property type="match status" value="1"/>
</dbReference>
<dbReference type="OrthoDB" id="7629852at2"/>
<dbReference type="STRING" id="1830138.SAMN05443507_12119"/>
<organism evidence="2 3">
    <name type="scientific">Alicyclobacillus tolerans</name>
    <dbReference type="NCBI Taxonomy" id="90970"/>
    <lineage>
        <taxon>Bacteria</taxon>
        <taxon>Bacillati</taxon>
        <taxon>Bacillota</taxon>
        <taxon>Bacilli</taxon>
        <taxon>Bacillales</taxon>
        <taxon>Alicyclobacillaceae</taxon>
        <taxon>Alicyclobacillus</taxon>
    </lineage>
</organism>
<dbReference type="CDD" id="cd02947">
    <property type="entry name" value="TRX_family"/>
    <property type="match status" value="1"/>
</dbReference>
<evidence type="ECO:0000313" key="3">
    <source>
        <dbReference type="Proteomes" id="UP000184016"/>
    </source>
</evidence>
<evidence type="ECO:0000259" key="1">
    <source>
        <dbReference type="PROSITE" id="PS51352"/>
    </source>
</evidence>
<dbReference type="EMBL" id="FRAF01000021">
    <property type="protein sequence ID" value="SHK73326.1"/>
    <property type="molecule type" value="Genomic_DNA"/>
</dbReference>
<dbReference type="GO" id="GO:0005829">
    <property type="term" value="C:cytosol"/>
    <property type="evidence" value="ECO:0007669"/>
    <property type="project" value="TreeGrafter"/>
</dbReference>
<evidence type="ECO:0000313" key="2">
    <source>
        <dbReference type="EMBL" id="SHK73326.1"/>
    </source>
</evidence>
<feature type="domain" description="Thioredoxin" evidence="1">
    <location>
        <begin position="1"/>
        <end position="105"/>
    </location>
</feature>
<dbReference type="SUPFAM" id="SSF52833">
    <property type="entry name" value="Thioredoxin-like"/>
    <property type="match status" value="1"/>
</dbReference>
<dbReference type="Gene3D" id="3.40.30.10">
    <property type="entry name" value="Glutaredoxin"/>
    <property type="match status" value="1"/>
</dbReference>
<dbReference type="InterPro" id="IPR036249">
    <property type="entry name" value="Thioredoxin-like_sf"/>
</dbReference>
<dbReference type="InterPro" id="IPR013766">
    <property type="entry name" value="Thioredoxin_domain"/>
</dbReference>
<accession>A0A1M6UW88</accession>
<gene>
    <name evidence="2" type="ORF">SAMN05443507_12119</name>
</gene>
<name>A0A1M6UW88_9BACL</name>
<reference evidence="3" key="1">
    <citation type="submission" date="2016-11" db="EMBL/GenBank/DDBJ databases">
        <authorList>
            <person name="Varghese N."/>
            <person name="Submissions S."/>
        </authorList>
    </citation>
    <scope>NUCLEOTIDE SEQUENCE [LARGE SCALE GENOMIC DNA]</scope>
    <source>
        <strain evidence="3">USBA-503</strain>
    </source>
</reference>
<dbReference type="GO" id="GO:0015035">
    <property type="term" value="F:protein-disulfide reductase activity"/>
    <property type="evidence" value="ECO:0007669"/>
    <property type="project" value="TreeGrafter"/>
</dbReference>
<dbReference type="Proteomes" id="UP000184016">
    <property type="component" value="Unassembled WGS sequence"/>
</dbReference>
<dbReference type="GO" id="GO:0045454">
    <property type="term" value="P:cell redox homeostasis"/>
    <property type="evidence" value="ECO:0007669"/>
    <property type="project" value="TreeGrafter"/>
</dbReference>
<dbReference type="PROSITE" id="PS51352">
    <property type="entry name" value="THIOREDOXIN_2"/>
    <property type="match status" value="1"/>
</dbReference>
<dbReference type="PANTHER" id="PTHR45663:SF6">
    <property type="entry name" value="THIOREDOXIN-LIKE PROTEIN YDBP"/>
    <property type="match status" value="1"/>
</dbReference>
<sequence>MELTTLTQFEEAIASGHVIVEVYANWCPDCRRIEGDMPKWAEEFASQFQLYRINRDEVPEVAERYEVLGIPTFLVFENGELKNRLLSRDAKSAQQVHQFLVAAYA</sequence>
<dbReference type="AlphaFoldDB" id="A0A1M6UW88"/>
<keyword evidence="2" id="KW-0413">Isomerase</keyword>
<dbReference type="RefSeq" id="WP_072874764.1">
    <property type="nucleotide sequence ID" value="NZ_FRAF01000021.1"/>
</dbReference>